<evidence type="ECO:0000256" key="1">
    <source>
        <dbReference type="ARBA" id="ARBA00023002"/>
    </source>
</evidence>
<dbReference type="AlphaFoldDB" id="A0A9X1NGL8"/>
<dbReference type="PANTHER" id="PTHR35176:SF6">
    <property type="entry name" value="HEME OXYGENASE HI_0854-RELATED"/>
    <property type="match status" value="1"/>
</dbReference>
<dbReference type="GO" id="GO:0005829">
    <property type="term" value="C:cytosol"/>
    <property type="evidence" value="ECO:0007669"/>
    <property type="project" value="TreeGrafter"/>
</dbReference>
<protein>
    <submittedName>
        <fullName evidence="3">Pyridoxamine 5'-phosphate oxidase family protein</fullName>
    </submittedName>
</protein>
<evidence type="ECO:0000259" key="2">
    <source>
        <dbReference type="Pfam" id="PF01243"/>
    </source>
</evidence>
<dbReference type="InterPro" id="IPR012349">
    <property type="entry name" value="Split_barrel_FMN-bd"/>
</dbReference>
<dbReference type="EMBL" id="JAJOMB010000009">
    <property type="protein sequence ID" value="MCD5312738.1"/>
    <property type="molecule type" value="Genomic_DNA"/>
</dbReference>
<dbReference type="Pfam" id="PF01243">
    <property type="entry name" value="PNPOx_N"/>
    <property type="match status" value="1"/>
</dbReference>
<sequence>MTNRTDEKPTTGLLTPADLSLLNRPLFGFLTTAAGPTPPQPRPLWYEVTADGKIQFFTFSPSAKLRRLEQDPRASLVVSAPVGEPEHWVSVAGPTTIETDGVPDLAQRLAERYWDMTDSAEAALKSMLTQPHVRVVIHPDQVKRFSA</sequence>
<dbReference type="SUPFAM" id="SSF50475">
    <property type="entry name" value="FMN-binding split barrel"/>
    <property type="match status" value="1"/>
</dbReference>
<feature type="domain" description="Pyridoxamine 5'-phosphate oxidase N-terminal" evidence="2">
    <location>
        <begin position="16"/>
        <end position="142"/>
    </location>
</feature>
<dbReference type="GO" id="GO:0016627">
    <property type="term" value="F:oxidoreductase activity, acting on the CH-CH group of donors"/>
    <property type="evidence" value="ECO:0007669"/>
    <property type="project" value="TreeGrafter"/>
</dbReference>
<dbReference type="Proteomes" id="UP001138997">
    <property type="component" value="Unassembled WGS sequence"/>
</dbReference>
<dbReference type="InterPro" id="IPR052019">
    <property type="entry name" value="F420H2_bilvrd_red/Heme_oxyg"/>
</dbReference>
<keyword evidence="4" id="KW-1185">Reference proteome</keyword>
<dbReference type="GO" id="GO:0070967">
    <property type="term" value="F:coenzyme F420 binding"/>
    <property type="evidence" value="ECO:0007669"/>
    <property type="project" value="TreeGrafter"/>
</dbReference>
<accession>A0A9X1NGL8</accession>
<evidence type="ECO:0000313" key="4">
    <source>
        <dbReference type="Proteomes" id="UP001138997"/>
    </source>
</evidence>
<comment type="caution">
    <text evidence="3">The sequence shown here is derived from an EMBL/GenBank/DDBJ whole genome shotgun (WGS) entry which is preliminary data.</text>
</comment>
<dbReference type="InterPro" id="IPR011576">
    <property type="entry name" value="Pyridox_Oxase_N"/>
</dbReference>
<dbReference type="RefSeq" id="WP_231443269.1">
    <property type="nucleotide sequence ID" value="NZ_JAJOMB010000009.1"/>
</dbReference>
<organism evidence="3 4">
    <name type="scientific">Kineosporia babensis</name>
    <dbReference type="NCBI Taxonomy" id="499548"/>
    <lineage>
        <taxon>Bacteria</taxon>
        <taxon>Bacillati</taxon>
        <taxon>Actinomycetota</taxon>
        <taxon>Actinomycetes</taxon>
        <taxon>Kineosporiales</taxon>
        <taxon>Kineosporiaceae</taxon>
        <taxon>Kineosporia</taxon>
    </lineage>
</organism>
<reference evidence="3" key="1">
    <citation type="submission" date="2021-11" db="EMBL/GenBank/DDBJ databases">
        <title>Streptomyces corallinus and Kineosporia corallina sp. nov., two new coral-derived marine actinobacteria.</title>
        <authorList>
            <person name="Buangrab K."/>
            <person name="Sutthacheep M."/>
            <person name="Yeemin T."/>
            <person name="Harunari E."/>
            <person name="Igarashi Y."/>
            <person name="Sripreechasak P."/>
            <person name="Kanchanasin P."/>
            <person name="Tanasupawat S."/>
            <person name="Phongsopitanun W."/>
        </authorList>
    </citation>
    <scope>NUCLEOTIDE SEQUENCE</scope>
    <source>
        <strain evidence="3">JCM 31032</strain>
    </source>
</reference>
<gene>
    <name evidence="3" type="ORF">LR394_17675</name>
</gene>
<dbReference type="PANTHER" id="PTHR35176">
    <property type="entry name" value="HEME OXYGENASE HI_0854-RELATED"/>
    <property type="match status" value="1"/>
</dbReference>
<keyword evidence="1" id="KW-0560">Oxidoreductase</keyword>
<name>A0A9X1NGL8_9ACTN</name>
<evidence type="ECO:0000313" key="3">
    <source>
        <dbReference type="EMBL" id="MCD5312738.1"/>
    </source>
</evidence>
<dbReference type="Gene3D" id="2.30.110.10">
    <property type="entry name" value="Electron Transport, Fmn-binding Protein, Chain A"/>
    <property type="match status" value="1"/>
</dbReference>
<proteinExistence type="predicted"/>